<keyword evidence="1" id="KW-0472">Membrane</keyword>
<dbReference type="EMBL" id="ML976989">
    <property type="protein sequence ID" value="KAF1957429.1"/>
    <property type="molecule type" value="Genomic_DNA"/>
</dbReference>
<dbReference type="AlphaFoldDB" id="A0A6A5U0F0"/>
<feature type="transmembrane region" description="Helical" evidence="1">
    <location>
        <begin position="26"/>
        <end position="44"/>
    </location>
</feature>
<protein>
    <submittedName>
        <fullName evidence="2">Uncharacterized protein</fullName>
    </submittedName>
</protein>
<feature type="transmembrane region" description="Helical" evidence="1">
    <location>
        <begin position="51"/>
        <end position="68"/>
    </location>
</feature>
<proteinExistence type="predicted"/>
<evidence type="ECO:0000256" key="1">
    <source>
        <dbReference type="SAM" id="Phobius"/>
    </source>
</evidence>
<name>A0A6A5U0F0_9PLEO</name>
<keyword evidence="1" id="KW-1133">Transmembrane helix</keyword>
<keyword evidence="3" id="KW-1185">Reference proteome</keyword>
<dbReference type="Proteomes" id="UP000800035">
    <property type="component" value="Unassembled WGS sequence"/>
</dbReference>
<sequence length="106" mass="12036">MGERFWILNPSPSFHFLARFLADMPFFHLGSRCLSNILFMSLLLSFSRPYFRCNVLYMAGYGMVWYGVVWCGMVWYGVVWCGMVGCGAMLALANISHVGSNPTRTC</sequence>
<gene>
    <name evidence="2" type="ORF">CC80DRAFT_44393</name>
</gene>
<accession>A0A6A5U0F0</accession>
<feature type="transmembrane region" description="Helical" evidence="1">
    <location>
        <begin position="74"/>
        <end position="95"/>
    </location>
</feature>
<evidence type="ECO:0000313" key="2">
    <source>
        <dbReference type="EMBL" id="KAF1957429.1"/>
    </source>
</evidence>
<reference evidence="2" key="1">
    <citation type="journal article" date="2020" name="Stud. Mycol.">
        <title>101 Dothideomycetes genomes: a test case for predicting lifestyles and emergence of pathogens.</title>
        <authorList>
            <person name="Haridas S."/>
            <person name="Albert R."/>
            <person name="Binder M."/>
            <person name="Bloem J."/>
            <person name="Labutti K."/>
            <person name="Salamov A."/>
            <person name="Andreopoulos B."/>
            <person name="Baker S."/>
            <person name="Barry K."/>
            <person name="Bills G."/>
            <person name="Bluhm B."/>
            <person name="Cannon C."/>
            <person name="Castanera R."/>
            <person name="Culley D."/>
            <person name="Daum C."/>
            <person name="Ezra D."/>
            <person name="Gonzalez J."/>
            <person name="Henrissat B."/>
            <person name="Kuo A."/>
            <person name="Liang C."/>
            <person name="Lipzen A."/>
            <person name="Lutzoni F."/>
            <person name="Magnuson J."/>
            <person name="Mondo S."/>
            <person name="Nolan M."/>
            <person name="Ohm R."/>
            <person name="Pangilinan J."/>
            <person name="Park H.-J."/>
            <person name="Ramirez L."/>
            <person name="Alfaro M."/>
            <person name="Sun H."/>
            <person name="Tritt A."/>
            <person name="Yoshinaga Y."/>
            <person name="Zwiers L.-H."/>
            <person name="Turgeon B."/>
            <person name="Goodwin S."/>
            <person name="Spatafora J."/>
            <person name="Crous P."/>
            <person name="Grigoriev I."/>
        </authorList>
    </citation>
    <scope>NUCLEOTIDE SEQUENCE</scope>
    <source>
        <strain evidence="2">CBS 675.92</strain>
    </source>
</reference>
<evidence type="ECO:0000313" key="3">
    <source>
        <dbReference type="Proteomes" id="UP000800035"/>
    </source>
</evidence>
<dbReference type="OrthoDB" id="5423012at2759"/>
<organism evidence="2 3">
    <name type="scientific">Byssothecium circinans</name>
    <dbReference type="NCBI Taxonomy" id="147558"/>
    <lineage>
        <taxon>Eukaryota</taxon>
        <taxon>Fungi</taxon>
        <taxon>Dikarya</taxon>
        <taxon>Ascomycota</taxon>
        <taxon>Pezizomycotina</taxon>
        <taxon>Dothideomycetes</taxon>
        <taxon>Pleosporomycetidae</taxon>
        <taxon>Pleosporales</taxon>
        <taxon>Massarineae</taxon>
        <taxon>Massarinaceae</taxon>
        <taxon>Byssothecium</taxon>
    </lineage>
</organism>
<keyword evidence="1" id="KW-0812">Transmembrane</keyword>